<protein>
    <recommendedName>
        <fullName evidence="15">Protein kinase domain-containing protein</fullName>
    </recommendedName>
</protein>
<evidence type="ECO:0000256" key="11">
    <source>
        <dbReference type="ARBA" id="ARBA00023180"/>
    </source>
</evidence>
<dbReference type="InterPro" id="IPR012337">
    <property type="entry name" value="RNaseH-like_sf"/>
</dbReference>
<dbReference type="AlphaFoldDB" id="A0A8J5EWB1"/>
<comment type="caution">
    <text evidence="16">The sequence shown here is derived from an EMBL/GenBank/DDBJ whole genome shotgun (WGS) entry which is preliminary data.</text>
</comment>
<dbReference type="FunFam" id="3.30.200.20:FF:000178">
    <property type="entry name" value="serine/threonine-protein kinase PBS1-like"/>
    <property type="match status" value="1"/>
</dbReference>
<dbReference type="SUPFAM" id="SSF56112">
    <property type="entry name" value="Protein kinase-like (PK-like)"/>
    <property type="match status" value="1"/>
</dbReference>
<evidence type="ECO:0000256" key="14">
    <source>
        <dbReference type="SAM" id="Phobius"/>
    </source>
</evidence>
<name>A0A8J5EWB1_ZINOF</name>
<evidence type="ECO:0000256" key="9">
    <source>
        <dbReference type="ARBA" id="ARBA00022989"/>
    </source>
</evidence>
<dbReference type="InterPro" id="IPR057670">
    <property type="entry name" value="SH3_retrovirus"/>
</dbReference>
<dbReference type="GO" id="GO:0016020">
    <property type="term" value="C:membrane"/>
    <property type="evidence" value="ECO:0007669"/>
    <property type="project" value="UniProtKB-SubCell"/>
</dbReference>
<evidence type="ECO:0000256" key="4">
    <source>
        <dbReference type="ARBA" id="ARBA00022692"/>
    </source>
</evidence>
<feature type="domain" description="Protein kinase" evidence="15">
    <location>
        <begin position="617"/>
        <end position="905"/>
    </location>
</feature>
<evidence type="ECO:0000256" key="5">
    <source>
        <dbReference type="ARBA" id="ARBA00022729"/>
    </source>
</evidence>
<evidence type="ECO:0000256" key="7">
    <source>
        <dbReference type="ARBA" id="ARBA00022777"/>
    </source>
</evidence>
<feature type="region of interest" description="Disordered" evidence="13">
    <location>
        <begin position="916"/>
        <end position="957"/>
    </location>
</feature>
<keyword evidence="9 14" id="KW-1133">Transmembrane helix</keyword>
<evidence type="ECO:0000256" key="6">
    <source>
        <dbReference type="ARBA" id="ARBA00022741"/>
    </source>
</evidence>
<dbReference type="InterPro" id="IPR001245">
    <property type="entry name" value="Ser-Thr/Tyr_kinase_cat_dom"/>
</dbReference>
<dbReference type="EMBL" id="JACMSC010000018">
    <property type="protein sequence ID" value="KAG6475131.1"/>
    <property type="molecule type" value="Genomic_DNA"/>
</dbReference>
<feature type="region of interest" description="Disordered" evidence="13">
    <location>
        <begin position="131"/>
        <end position="176"/>
    </location>
</feature>
<evidence type="ECO:0000256" key="3">
    <source>
        <dbReference type="ARBA" id="ARBA00022679"/>
    </source>
</evidence>
<keyword evidence="7" id="KW-0418">Kinase</keyword>
<proteinExistence type="predicted"/>
<organism evidence="16 17">
    <name type="scientific">Zingiber officinale</name>
    <name type="common">Ginger</name>
    <name type="synonym">Amomum zingiber</name>
    <dbReference type="NCBI Taxonomy" id="94328"/>
    <lineage>
        <taxon>Eukaryota</taxon>
        <taxon>Viridiplantae</taxon>
        <taxon>Streptophyta</taxon>
        <taxon>Embryophyta</taxon>
        <taxon>Tracheophyta</taxon>
        <taxon>Spermatophyta</taxon>
        <taxon>Magnoliopsida</taxon>
        <taxon>Liliopsida</taxon>
        <taxon>Zingiberales</taxon>
        <taxon>Zingiberaceae</taxon>
        <taxon>Zingiber</taxon>
    </lineage>
</organism>
<keyword evidence="10 14" id="KW-0472">Membrane</keyword>
<dbReference type="InterPro" id="IPR017441">
    <property type="entry name" value="Protein_kinase_ATP_BS"/>
</dbReference>
<dbReference type="PANTHER" id="PTHR27009">
    <property type="entry name" value="RUST RESISTANCE KINASE LR10-RELATED"/>
    <property type="match status" value="1"/>
</dbReference>
<evidence type="ECO:0000256" key="8">
    <source>
        <dbReference type="ARBA" id="ARBA00022840"/>
    </source>
</evidence>
<feature type="compositionally biased region" description="Polar residues" evidence="13">
    <location>
        <begin position="935"/>
        <end position="957"/>
    </location>
</feature>
<evidence type="ECO:0000256" key="2">
    <source>
        <dbReference type="ARBA" id="ARBA00022527"/>
    </source>
</evidence>
<evidence type="ECO:0000313" key="17">
    <source>
        <dbReference type="Proteomes" id="UP000734854"/>
    </source>
</evidence>
<evidence type="ECO:0000313" key="16">
    <source>
        <dbReference type="EMBL" id="KAG6475131.1"/>
    </source>
</evidence>
<dbReference type="GO" id="GO:0030247">
    <property type="term" value="F:polysaccharide binding"/>
    <property type="evidence" value="ECO:0007669"/>
    <property type="project" value="InterPro"/>
</dbReference>
<dbReference type="Proteomes" id="UP000734854">
    <property type="component" value="Unassembled WGS sequence"/>
</dbReference>
<dbReference type="InterPro" id="IPR045874">
    <property type="entry name" value="LRK10/LRL21-25-like"/>
</dbReference>
<evidence type="ECO:0000256" key="13">
    <source>
        <dbReference type="SAM" id="MobiDB-lite"/>
    </source>
</evidence>
<dbReference type="InterPro" id="IPR008271">
    <property type="entry name" value="Ser/Thr_kinase_AS"/>
</dbReference>
<keyword evidence="3" id="KW-0808">Transferase</keyword>
<feature type="compositionally biased region" description="Low complexity" evidence="13">
    <location>
        <begin position="145"/>
        <end position="172"/>
    </location>
</feature>
<dbReference type="SMART" id="SM00220">
    <property type="entry name" value="S_TKc"/>
    <property type="match status" value="1"/>
</dbReference>
<feature type="binding site" evidence="12">
    <location>
        <position position="645"/>
    </location>
    <ligand>
        <name>ATP</name>
        <dbReference type="ChEBI" id="CHEBI:30616"/>
    </ligand>
</feature>
<gene>
    <name evidence="16" type="ORF">ZIOFF_064349</name>
</gene>
<keyword evidence="6 12" id="KW-0547">Nucleotide-binding</keyword>
<dbReference type="Pfam" id="PF13947">
    <property type="entry name" value="GUB_WAK_bind"/>
    <property type="match status" value="1"/>
</dbReference>
<dbReference type="GO" id="GO:0005524">
    <property type="term" value="F:ATP binding"/>
    <property type="evidence" value="ECO:0007669"/>
    <property type="project" value="UniProtKB-UniRule"/>
</dbReference>
<feature type="transmembrane region" description="Helical" evidence="14">
    <location>
        <begin position="544"/>
        <end position="577"/>
    </location>
</feature>
<dbReference type="Gene3D" id="3.30.200.20">
    <property type="entry name" value="Phosphorylase Kinase, domain 1"/>
    <property type="match status" value="1"/>
</dbReference>
<dbReference type="Pfam" id="PF25597">
    <property type="entry name" value="SH3_retrovirus"/>
    <property type="match status" value="1"/>
</dbReference>
<sequence length="957" mass="107721">MAKSMMHEKGLPKIFWAEAVYTAVYLSNRCPTTAIPNKTPFEAWSGRRPSVNHLKVFGSICYSQIPKEKRSKLDESSERCIFVGYSTMSKGYRLFNLQLGQVIISRDVQVDENALWNWEENKVEKKDILISTDKEDEIEPSTPDSSSSQPNEESSTDPTSSNSSSPSATPKSDLGGSLDDMKSTSGYCFSFGSAIFSWVSKKQQSVAQSSAEAEYISASVATSQAIWLRKILADLGHHQIEGTVLYCDNKSAIAMAKNPVHHNRTRHIALKHHFIRQAIEDKEIQLEFCGVLGRSQNKGCSSSCGILDDIRYPFRLESDPEWCGKPELELICESGKDAVLHNLSPTDKYLVTEISYNESGFRLVYAGYVTGSNKCVLPSAHFPLSALYLIQMSLWPFGSTEDARDHEYYMFEEWASFMSCKQEIHSDLYKPIHCLTGDNNSATHVIVGNDAYAIRNLKNSCRFVNLLPVDGDYNYSDVDVFELLAKGVWIGWALTPPSDIFESKVYYYSIENSPYRMLGPLFAELGLLGCVYWEESYRNHYHVAFGFTVVLVLALDIALCLLVFRFVMAPLSIYAFLAYNYWKTIRKPIDSVEKFLQIQQTLTPTRYAYSDIIAMTSHFREKLGQGGFGSVYRGYILGKFPVAIKMLVGSTKFHGEDFISEVSTIGRIHHINVVRLVGFCSEGSKRALIYEYMPNGSLDKYIFSANRGNTFTVEKLHEVALGIARGINYLHQGCDMQILHFDIKPHNILLDRNFIPKISDFGLAKLYPKDKNVISMSVTRGTIGYIAPELISRNFGIISDKSDVYSFGMLLMEMAGGRHNVDVRAENTSQVYYPSWVYDKLVQPHVSESIHDIEEIVISEMEKKLSMVGLWCIQIKSSSRPSMSSVVEMLEGDVNDLQMPPKPFFSSVEPSLRELEFSSTISSSGEEELHDQQHTLRPNNSGLASSSIQLSVISEHS</sequence>
<keyword evidence="11" id="KW-0325">Glycoprotein</keyword>
<reference evidence="16 17" key="1">
    <citation type="submission" date="2020-08" db="EMBL/GenBank/DDBJ databases">
        <title>Plant Genome Project.</title>
        <authorList>
            <person name="Zhang R.-G."/>
        </authorList>
    </citation>
    <scope>NUCLEOTIDE SEQUENCE [LARGE SCALE GENOMIC DNA]</scope>
    <source>
        <tissue evidence="16">Rhizome</tissue>
    </source>
</reference>
<evidence type="ECO:0000256" key="1">
    <source>
        <dbReference type="ARBA" id="ARBA00004479"/>
    </source>
</evidence>
<evidence type="ECO:0000259" key="15">
    <source>
        <dbReference type="PROSITE" id="PS50011"/>
    </source>
</evidence>
<dbReference type="PROSITE" id="PS00108">
    <property type="entry name" value="PROTEIN_KINASE_ST"/>
    <property type="match status" value="1"/>
</dbReference>
<dbReference type="InterPro" id="IPR025287">
    <property type="entry name" value="WAK_GUB"/>
</dbReference>
<keyword evidence="5" id="KW-0732">Signal</keyword>
<keyword evidence="2" id="KW-0723">Serine/threonine-protein kinase</keyword>
<dbReference type="FunFam" id="1.10.510.10:FF:000590">
    <property type="entry name" value="PR5-like receptor kinase"/>
    <property type="match status" value="1"/>
</dbReference>
<dbReference type="Pfam" id="PF07714">
    <property type="entry name" value="PK_Tyr_Ser-Thr"/>
    <property type="match status" value="1"/>
</dbReference>
<dbReference type="CDD" id="cd09272">
    <property type="entry name" value="RNase_HI_RT_Ty1"/>
    <property type="match status" value="1"/>
</dbReference>
<evidence type="ECO:0000256" key="10">
    <source>
        <dbReference type="ARBA" id="ARBA00023136"/>
    </source>
</evidence>
<dbReference type="SUPFAM" id="SSF53098">
    <property type="entry name" value="Ribonuclease H-like"/>
    <property type="match status" value="1"/>
</dbReference>
<keyword evidence="4 14" id="KW-0812">Transmembrane</keyword>
<keyword evidence="17" id="KW-1185">Reference proteome</keyword>
<comment type="subcellular location">
    <subcellularLocation>
        <location evidence="1">Membrane</location>
        <topology evidence="1">Single-pass type I membrane protein</topology>
    </subcellularLocation>
</comment>
<dbReference type="InterPro" id="IPR000719">
    <property type="entry name" value="Prot_kinase_dom"/>
</dbReference>
<dbReference type="GO" id="GO:0004674">
    <property type="term" value="F:protein serine/threonine kinase activity"/>
    <property type="evidence" value="ECO:0007669"/>
    <property type="project" value="UniProtKB-KW"/>
</dbReference>
<dbReference type="Gene3D" id="1.10.510.10">
    <property type="entry name" value="Transferase(Phosphotransferase) domain 1"/>
    <property type="match status" value="1"/>
</dbReference>
<keyword evidence="8 12" id="KW-0067">ATP-binding</keyword>
<dbReference type="PROSITE" id="PS00107">
    <property type="entry name" value="PROTEIN_KINASE_ATP"/>
    <property type="match status" value="1"/>
</dbReference>
<evidence type="ECO:0000256" key="12">
    <source>
        <dbReference type="PROSITE-ProRule" id="PRU10141"/>
    </source>
</evidence>
<dbReference type="PROSITE" id="PS50011">
    <property type="entry name" value="PROTEIN_KINASE_DOM"/>
    <property type="match status" value="1"/>
</dbReference>
<accession>A0A8J5EWB1</accession>
<dbReference type="InterPro" id="IPR011009">
    <property type="entry name" value="Kinase-like_dom_sf"/>
</dbReference>